<reference evidence="1 2" key="1">
    <citation type="submission" date="2024-02" db="EMBL/GenBank/DDBJ databases">
        <authorList>
            <person name="Vignale AGUSTIN F."/>
            <person name="Sosa J E."/>
            <person name="Modenutti C."/>
        </authorList>
    </citation>
    <scope>NUCLEOTIDE SEQUENCE [LARGE SCALE GENOMIC DNA]</scope>
</reference>
<name>A0ABC8S5Z6_9AQUA</name>
<evidence type="ECO:0000313" key="1">
    <source>
        <dbReference type="EMBL" id="CAK9152297.1"/>
    </source>
</evidence>
<sequence length="198" mass="21615">MTDTWRDFAKPKANTTLEIARSATPSSLYLSSVLAQELNRSSLGRKSINWVDVSLAKSGSCTVVVAAETEVAEALQDEDDVVGEGGVASTPPTKPKKGKAALPLKRDRVLAECFASGTCCDSCSYIDRQDNIENKPPREAVVEWSIEHNPNAFRPTKIVGSPHYKCMRVSLQGFVSKARDVRIAAGSFWPNCNQYSFT</sequence>
<accession>A0ABC8S5Z6</accession>
<protein>
    <submittedName>
        <fullName evidence="1">Uncharacterized protein</fullName>
    </submittedName>
</protein>
<comment type="caution">
    <text evidence="1">The sequence shown here is derived from an EMBL/GenBank/DDBJ whole genome shotgun (WGS) entry which is preliminary data.</text>
</comment>
<keyword evidence="2" id="KW-1185">Reference proteome</keyword>
<evidence type="ECO:0000313" key="2">
    <source>
        <dbReference type="Proteomes" id="UP001642360"/>
    </source>
</evidence>
<dbReference type="AlphaFoldDB" id="A0ABC8S5Z6"/>
<proteinExistence type="predicted"/>
<dbReference type="EMBL" id="CAUOFW020002258">
    <property type="protein sequence ID" value="CAK9152297.1"/>
    <property type="molecule type" value="Genomic_DNA"/>
</dbReference>
<organism evidence="1 2">
    <name type="scientific">Ilex paraguariensis</name>
    <name type="common">yerba mate</name>
    <dbReference type="NCBI Taxonomy" id="185542"/>
    <lineage>
        <taxon>Eukaryota</taxon>
        <taxon>Viridiplantae</taxon>
        <taxon>Streptophyta</taxon>
        <taxon>Embryophyta</taxon>
        <taxon>Tracheophyta</taxon>
        <taxon>Spermatophyta</taxon>
        <taxon>Magnoliopsida</taxon>
        <taxon>eudicotyledons</taxon>
        <taxon>Gunneridae</taxon>
        <taxon>Pentapetalae</taxon>
        <taxon>asterids</taxon>
        <taxon>campanulids</taxon>
        <taxon>Aquifoliales</taxon>
        <taxon>Aquifoliaceae</taxon>
        <taxon>Ilex</taxon>
    </lineage>
</organism>
<dbReference type="Proteomes" id="UP001642360">
    <property type="component" value="Unassembled WGS sequence"/>
</dbReference>
<gene>
    <name evidence="1" type="ORF">ILEXP_LOCUS20516</name>
</gene>